<reference evidence="1 2" key="1">
    <citation type="submission" date="2019-07" db="EMBL/GenBank/DDBJ databases">
        <title>Complete Genome Sequence and Methylome Analysis of Nocardia otitidis-caviarum NEB252.</title>
        <authorList>
            <person name="Fomenkov A."/>
            <person name="Anton B.P."/>
            <person name="Vincze T."/>
            <person name="Roberts R.J."/>
        </authorList>
    </citation>
    <scope>NUCLEOTIDE SEQUENCE [LARGE SCALE GENOMIC DNA]</scope>
    <source>
        <strain evidence="1 2">NEB252</strain>
    </source>
</reference>
<dbReference type="Proteomes" id="UP000317039">
    <property type="component" value="Chromosome"/>
</dbReference>
<sequence>MCDRAAALRELYDVFARVPRPDVIDGCPHCVAPDEGRRLLDEPIRSLTPEALARYAAKAMSTWGGVDDFRYLLPRLLELAAGREWRSSYWSGAAAGRLDAWLERLGLG</sequence>
<evidence type="ECO:0000313" key="2">
    <source>
        <dbReference type="Proteomes" id="UP000317039"/>
    </source>
</evidence>
<dbReference type="EMBL" id="CP041695">
    <property type="protein sequence ID" value="QDP78864.1"/>
    <property type="molecule type" value="Genomic_DNA"/>
</dbReference>
<evidence type="ECO:0000313" key="1">
    <source>
        <dbReference type="EMBL" id="QDP78864.1"/>
    </source>
</evidence>
<dbReference type="GeneID" id="80332546"/>
<dbReference type="AlphaFoldDB" id="A0A516NIX9"/>
<protein>
    <submittedName>
        <fullName evidence="1">Uncharacterized protein</fullName>
    </submittedName>
</protein>
<accession>A0A516NIX9</accession>
<proteinExistence type="predicted"/>
<dbReference type="RefSeq" id="WP_143980371.1">
    <property type="nucleotide sequence ID" value="NZ_CP041695.1"/>
</dbReference>
<gene>
    <name evidence="1" type="ORF">FOH10_09070</name>
</gene>
<organism evidence="1 2">
    <name type="scientific">Nocardia otitidiscaviarum</name>
    <dbReference type="NCBI Taxonomy" id="1823"/>
    <lineage>
        <taxon>Bacteria</taxon>
        <taxon>Bacillati</taxon>
        <taxon>Actinomycetota</taxon>
        <taxon>Actinomycetes</taxon>
        <taxon>Mycobacteriales</taxon>
        <taxon>Nocardiaceae</taxon>
        <taxon>Nocardia</taxon>
    </lineage>
</organism>
<name>A0A516NIX9_9NOCA</name>
<dbReference type="KEGG" id="nod:FOH10_09070"/>